<name>A0AAW9SI42_9BACT</name>
<sequence length="57" mass="6611">MTMKISLLVVRVSSQLTSVALITIRQIDEKPGITNEWLRGWVLGRFVQAFNFRKYKA</sequence>
<dbReference type="Proteomes" id="UP001403385">
    <property type="component" value="Unassembled WGS sequence"/>
</dbReference>
<evidence type="ECO:0000313" key="1">
    <source>
        <dbReference type="EMBL" id="MEN7551480.1"/>
    </source>
</evidence>
<dbReference type="RefSeq" id="WP_346824261.1">
    <property type="nucleotide sequence ID" value="NZ_JBDKWZ010000023.1"/>
</dbReference>
<accession>A0AAW9SI42</accession>
<protein>
    <submittedName>
        <fullName evidence="1">Uncharacterized protein</fullName>
    </submittedName>
</protein>
<organism evidence="1 2">
    <name type="scientific">Rapidithrix thailandica</name>
    <dbReference type="NCBI Taxonomy" id="413964"/>
    <lineage>
        <taxon>Bacteria</taxon>
        <taxon>Pseudomonadati</taxon>
        <taxon>Bacteroidota</taxon>
        <taxon>Cytophagia</taxon>
        <taxon>Cytophagales</taxon>
        <taxon>Flammeovirgaceae</taxon>
        <taxon>Rapidithrix</taxon>
    </lineage>
</organism>
<dbReference type="AlphaFoldDB" id="A0AAW9SI42"/>
<evidence type="ECO:0000313" key="2">
    <source>
        <dbReference type="Proteomes" id="UP001403385"/>
    </source>
</evidence>
<keyword evidence="2" id="KW-1185">Reference proteome</keyword>
<gene>
    <name evidence="1" type="ORF">AAG747_26420</name>
</gene>
<dbReference type="EMBL" id="JBDKWZ010000023">
    <property type="protein sequence ID" value="MEN7551480.1"/>
    <property type="molecule type" value="Genomic_DNA"/>
</dbReference>
<proteinExistence type="predicted"/>
<reference evidence="1 2" key="1">
    <citation type="submission" date="2024-04" db="EMBL/GenBank/DDBJ databases">
        <title>Novel genus in family Flammeovirgaceae.</title>
        <authorList>
            <person name="Nguyen T.H."/>
            <person name="Vuong T.Q."/>
            <person name="Le H."/>
            <person name="Kim S.-G."/>
        </authorList>
    </citation>
    <scope>NUCLEOTIDE SEQUENCE [LARGE SCALE GENOMIC DNA]</scope>
    <source>
        <strain evidence="1 2">JCM 23209</strain>
    </source>
</reference>
<comment type="caution">
    <text evidence="1">The sequence shown here is derived from an EMBL/GenBank/DDBJ whole genome shotgun (WGS) entry which is preliminary data.</text>
</comment>